<reference evidence="1 2" key="1">
    <citation type="journal article" date="2024" name="Front Chem Biol">
        <title>Unveiling the potential of Daldinia eschscholtzii MFLUCC 19-0629 through bioactivity and bioinformatics studies for enhanced sustainable agriculture production.</title>
        <authorList>
            <person name="Brooks S."/>
            <person name="Weaver J.A."/>
            <person name="Klomchit A."/>
            <person name="Alharthi S.A."/>
            <person name="Onlamun T."/>
            <person name="Nurani R."/>
            <person name="Vong T.K."/>
            <person name="Alberti F."/>
            <person name="Greco C."/>
        </authorList>
    </citation>
    <scope>NUCLEOTIDE SEQUENCE [LARGE SCALE GENOMIC DNA]</scope>
    <source>
        <strain evidence="1">MFLUCC 19-0629</strain>
    </source>
</reference>
<organism evidence="1 2">
    <name type="scientific">Daldinia eschscholtzii</name>
    <dbReference type="NCBI Taxonomy" id="292717"/>
    <lineage>
        <taxon>Eukaryota</taxon>
        <taxon>Fungi</taxon>
        <taxon>Dikarya</taxon>
        <taxon>Ascomycota</taxon>
        <taxon>Pezizomycotina</taxon>
        <taxon>Sordariomycetes</taxon>
        <taxon>Xylariomycetidae</taxon>
        <taxon>Xylariales</taxon>
        <taxon>Hypoxylaceae</taxon>
        <taxon>Daldinia</taxon>
    </lineage>
</organism>
<proteinExistence type="predicted"/>
<dbReference type="Proteomes" id="UP001369815">
    <property type="component" value="Unassembled WGS sequence"/>
</dbReference>
<protein>
    <submittedName>
        <fullName evidence="1">Uncharacterized protein</fullName>
    </submittedName>
</protein>
<comment type="caution">
    <text evidence="1">The sequence shown here is derived from an EMBL/GenBank/DDBJ whole genome shotgun (WGS) entry which is preliminary data.</text>
</comment>
<name>A0AAX6MN92_9PEZI</name>
<evidence type="ECO:0000313" key="1">
    <source>
        <dbReference type="EMBL" id="KAK6953913.1"/>
    </source>
</evidence>
<dbReference type="EMBL" id="JBANMG010000004">
    <property type="protein sequence ID" value="KAK6953913.1"/>
    <property type="molecule type" value="Genomic_DNA"/>
</dbReference>
<evidence type="ECO:0000313" key="2">
    <source>
        <dbReference type="Proteomes" id="UP001369815"/>
    </source>
</evidence>
<accession>A0AAX6MN92</accession>
<keyword evidence="2" id="KW-1185">Reference proteome</keyword>
<sequence>MEQPEQYPYYKIHDRKDSSNGSRYKVYVVLIDSDDGRAYEKLSTDAERLDYMRKHAHDSWDVVRPNAAFYEDYESRKRYVIQIGSPEYEGLQKTMNDGKCYPQGTKEFDDMLRYYRDHATSVEDIPSNPPCC</sequence>
<gene>
    <name evidence="1" type="ORF">Daesc_003875</name>
</gene>
<dbReference type="AlphaFoldDB" id="A0AAX6MN92"/>